<evidence type="ECO:0000256" key="3">
    <source>
        <dbReference type="ARBA" id="ARBA00022475"/>
    </source>
</evidence>
<dbReference type="GO" id="GO:0005886">
    <property type="term" value="C:plasma membrane"/>
    <property type="evidence" value="ECO:0007669"/>
    <property type="project" value="UniProtKB-SubCell"/>
</dbReference>
<dbReference type="PANTHER" id="PTHR43744">
    <property type="entry name" value="ABC TRANSPORTER PERMEASE PROTEIN MG189-RELATED-RELATED"/>
    <property type="match status" value="1"/>
</dbReference>
<feature type="transmembrane region" description="Helical" evidence="7">
    <location>
        <begin position="109"/>
        <end position="131"/>
    </location>
</feature>
<dbReference type="InterPro" id="IPR035906">
    <property type="entry name" value="MetI-like_sf"/>
</dbReference>
<organism evidence="9 10">
    <name type="scientific">Ferroacidibacillus organovorans</name>
    <dbReference type="NCBI Taxonomy" id="1765683"/>
    <lineage>
        <taxon>Bacteria</taxon>
        <taxon>Bacillati</taxon>
        <taxon>Bacillota</taxon>
        <taxon>Bacilli</taxon>
        <taxon>Bacillales</taxon>
        <taxon>Alicyclobacillaceae</taxon>
        <taxon>Ferroacidibacillus</taxon>
    </lineage>
</organism>
<dbReference type="PANTHER" id="PTHR43744:SF12">
    <property type="entry name" value="ABC TRANSPORTER PERMEASE PROTEIN MG189-RELATED"/>
    <property type="match status" value="1"/>
</dbReference>
<keyword evidence="5 7" id="KW-1133">Transmembrane helix</keyword>
<evidence type="ECO:0000256" key="2">
    <source>
        <dbReference type="ARBA" id="ARBA00022448"/>
    </source>
</evidence>
<evidence type="ECO:0000256" key="1">
    <source>
        <dbReference type="ARBA" id="ARBA00004651"/>
    </source>
</evidence>
<dbReference type="EMBL" id="LPVJ01000006">
    <property type="protein sequence ID" value="KUO97177.1"/>
    <property type="molecule type" value="Genomic_DNA"/>
</dbReference>
<dbReference type="CDD" id="cd06261">
    <property type="entry name" value="TM_PBP2"/>
    <property type="match status" value="1"/>
</dbReference>
<dbReference type="Proteomes" id="UP000053557">
    <property type="component" value="Unassembled WGS sequence"/>
</dbReference>
<dbReference type="Gene3D" id="1.10.3720.10">
    <property type="entry name" value="MetI-like"/>
    <property type="match status" value="1"/>
</dbReference>
<feature type="transmembrane region" description="Helical" evidence="7">
    <location>
        <begin position="71"/>
        <end position="97"/>
    </location>
</feature>
<keyword evidence="10" id="KW-1185">Reference proteome</keyword>
<dbReference type="AlphaFoldDB" id="A0A101XTA5"/>
<feature type="transmembrane region" description="Helical" evidence="7">
    <location>
        <begin position="12"/>
        <end position="32"/>
    </location>
</feature>
<sequence length="280" mass="30926">MMVSRNLIGRIVAHLTLILLSVVILAPIYFTVVSALSSNTSLFRNALHLWPQGWHFENFVRAWRSQPFATYFFNSFVSNFLIVAAQLITSTLAAYGFAMVPFRGARTAFFVTLLGMMVPTQAVFIPVYLMLAQVHLINTYAGLVLPFVGSAFGIFLLRQGFLAIPKELIAAAQVDGASHLRILWSIVLPNAKASLVTLAILNFVFHYDSLFWPLIATNSNGMRTIPVALSYFLDQESAGNGLAWNLMMAADLFAVLPVLILFVLGQRFIIRGVTSYGVKG</sequence>
<dbReference type="GO" id="GO:0055085">
    <property type="term" value="P:transmembrane transport"/>
    <property type="evidence" value="ECO:0007669"/>
    <property type="project" value="InterPro"/>
</dbReference>
<comment type="caution">
    <text evidence="9">The sequence shown here is derived from an EMBL/GenBank/DDBJ whole genome shotgun (WGS) entry which is preliminary data.</text>
</comment>
<feature type="transmembrane region" description="Helical" evidence="7">
    <location>
        <begin position="242"/>
        <end position="264"/>
    </location>
</feature>
<protein>
    <submittedName>
        <fullName evidence="9">Sugar ABC transporter permease</fullName>
    </submittedName>
</protein>
<feature type="transmembrane region" description="Helical" evidence="7">
    <location>
        <begin position="137"/>
        <end position="157"/>
    </location>
</feature>
<proteinExistence type="inferred from homology"/>
<evidence type="ECO:0000256" key="5">
    <source>
        <dbReference type="ARBA" id="ARBA00022989"/>
    </source>
</evidence>
<dbReference type="Pfam" id="PF00528">
    <property type="entry name" value="BPD_transp_1"/>
    <property type="match status" value="1"/>
</dbReference>
<evidence type="ECO:0000313" key="9">
    <source>
        <dbReference type="EMBL" id="KUO97177.1"/>
    </source>
</evidence>
<gene>
    <name evidence="9" type="ORF">ATW55_12795</name>
</gene>
<dbReference type="InterPro" id="IPR000515">
    <property type="entry name" value="MetI-like"/>
</dbReference>
<comment type="similarity">
    <text evidence="7">Belongs to the binding-protein-dependent transport system permease family.</text>
</comment>
<dbReference type="SUPFAM" id="SSF161098">
    <property type="entry name" value="MetI-like"/>
    <property type="match status" value="1"/>
</dbReference>
<keyword evidence="2 7" id="KW-0813">Transport</keyword>
<dbReference type="RefSeq" id="WP_067711796.1">
    <property type="nucleotide sequence ID" value="NZ_LPVJ01000006.1"/>
</dbReference>
<evidence type="ECO:0000256" key="4">
    <source>
        <dbReference type="ARBA" id="ARBA00022692"/>
    </source>
</evidence>
<reference evidence="9 10" key="1">
    <citation type="submission" date="2015-12" db="EMBL/GenBank/DDBJ databases">
        <title>Draft genome sequence of Acidibacillus ferrooxidans ITV001, isolated from a chalcopyrite acid mine drainage site in Brazil.</title>
        <authorList>
            <person name="Dall'Agnol H."/>
            <person name="Nancucheo I."/>
            <person name="Johnson B."/>
            <person name="Oliveira R."/>
            <person name="Leite L."/>
            <person name="Pylro V."/>
            <person name="Nunes G.L."/>
            <person name="Tzotzos G."/>
            <person name="Fernandes G.R."/>
            <person name="Dutra J."/>
            <person name="Orellana S.C."/>
            <person name="Oliveira G."/>
        </authorList>
    </citation>
    <scope>NUCLEOTIDE SEQUENCE [LARGE SCALE GENOMIC DNA]</scope>
    <source>
        <strain evidence="10">ITV01</strain>
    </source>
</reference>
<keyword evidence="4 7" id="KW-0812">Transmembrane</keyword>
<feature type="transmembrane region" description="Helical" evidence="7">
    <location>
        <begin position="182"/>
        <end position="205"/>
    </location>
</feature>
<keyword evidence="6 7" id="KW-0472">Membrane</keyword>
<comment type="subcellular location">
    <subcellularLocation>
        <location evidence="1 7">Cell membrane</location>
        <topology evidence="1 7">Multi-pass membrane protein</topology>
    </subcellularLocation>
</comment>
<evidence type="ECO:0000259" key="8">
    <source>
        <dbReference type="PROSITE" id="PS50928"/>
    </source>
</evidence>
<evidence type="ECO:0000256" key="7">
    <source>
        <dbReference type="RuleBase" id="RU363032"/>
    </source>
</evidence>
<keyword evidence="3" id="KW-1003">Cell membrane</keyword>
<accession>A0A101XTA5</accession>
<dbReference type="PROSITE" id="PS50928">
    <property type="entry name" value="ABC_TM1"/>
    <property type="match status" value="1"/>
</dbReference>
<evidence type="ECO:0000313" key="10">
    <source>
        <dbReference type="Proteomes" id="UP000053557"/>
    </source>
</evidence>
<feature type="domain" description="ABC transmembrane type-1" evidence="8">
    <location>
        <begin position="72"/>
        <end position="265"/>
    </location>
</feature>
<evidence type="ECO:0000256" key="6">
    <source>
        <dbReference type="ARBA" id="ARBA00023136"/>
    </source>
</evidence>
<name>A0A101XTA5_9BACL</name>